<comment type="caution">
    <text evidence="1">The sequence shown here is derived from an EMBL/GenBank/DDBJ whole genome shotgun (WGS) entry which is preliminary data.</text>
</comment>
<gene>
    <name evidence="1" type="ORF">GCM10010468_40590</name>
</gene>
<organism evidence="1 2">
    <name type="scientific">Actinocorallia longicatena</name>
    <dbReference type="NCBI Taxonomy" id="111803"/>
    <lineage>
        <taxon>Bacteria</taxon>
        <taxon>Bacillati</taxon>
        <taxon>Actinomycetota</taxon>
        <taxon>Actinomycetes</taxon>
        <taxon>Streptosporangiales</taxon>
        <taxon>Thermomonosporaceae</taxon>
        <taxon>Actinocorallia</taxon>
    </lineage>
</organism>
<keyword evidence="2" id="KW-1185">Reference proteome</keyword>
<protein>
    <submittedName>
        <fullName evidence="1">PmoA family protein</fullName>
    </submittedName>
</protein>
<dbReference type="Proteomes" id="UP001501237">
    <property type="component" value="Unassembled WGS sequence"/>
</dbReference>
<proteinExistence type="predicted"/>
<sequence length="260" mass="28187">MTYLYVTEPNLPGHLAPRPYLHPVHTRRGVEVTALRPADHPHHLGAGIAIAHVATPEAKHNFWGGSTYVRGEGPRLLDNHGRQRHLGWTSRDADGFTERLAWTGRDGTDLLHERRTLAVRPAGEDYLIDLSFALTNITGGPVELGSSATNGRPGAGYGGFFWRAPGSRPDVLPVPEERAHGSHAPWVALQTDAWTLAFAGGQGDPWFVRAAEFPGVGSALAWSRPVVLRPGGTLRRTITTLVADGRLSPEAIAAHLTERQ</sequence>
<dbReference type="RefSeq" id="WP_344830504.1">
    <property type="nucleotide sequence ID" value="NZ_BAAAUV010000009.1"/>
</dbReference>
<evidence type="ECO:0000313" key="2">
    <source>
        <dbReference type="Proteomes" id="UP001501237"/>
    </source>
</evidence>
<accession>A0ABP6QEW7</accession>
<dbReference type="InterPro" id="IPR029475">
    <property type="entry name" value="DUF6807"/>
</dbReference>
<evidence type="ECO:0000313" key="1">
    <source>
        <dbReference type="EMBL" id="GAA3217660.1"/>
    </source>
</evidence>
<reference evidence="2" key="1">
    <citation type="journal article" date="2019" name="Int. J. Syst. Evol. Microbiol.">
        <title>The Global Catalogue of Microorganisms (GCM) 10K type strain sequencing project: providing services to taxonomists for standard genome sequencing and annotation.</title>
        <authorList>
            <consortium name="The Broad Institute Genomics Platform"/>
            <consortium name="The Broad Institute Genome Sequencing Center for Infectious Disease"/>
            <person name="Wu L."/>
            <person name="Ma J."/>
        </authorList>
    </citation>
    <scope>NUCLEOTIDE SEQUENCE [LARGE SCALE GENOMIC DNA]</scope>
    <source>
        <strain evidence="2">JCM 9377</strain>
    </source>
</reference>
<dbReference type="Pfam" id="PF14100">
    <property type="entry name" value="DUF6807"/>
    <property type="match status" value="1"/>
</dbReference>
<dbReference type="EMBL" id="BAAAUV010000009">
    <property type="protein sequence ID" value="GAA3217660.1"/>
    <property type="molecule type" value="Genomic_DNA"/>
</dbReference>
<name>A0ABP6QEW7_9ACTN</name>